<protein>
    <recommendedName>
        <fullName evidence="2">Endonuclease/exonuclease/phosphatase domain-containing protein</fullName>
    </recommendedName>
</protein>
<evidence type="ECO:0000256" key="1">
    <source>
        <dbReference type="SAM" id="MobiDB-lite"/>
    </source>
</evidence>
<dbReference type="Pfam" id="PF14529">
    <property type="entry name" value="Exo_endo_phos_2"/>
    <property type="match status" value="1"/>
</dbReference>
<dbReference type="InterPro" id="IPR036691">
    <property type="entry name" value="Endo/exonu/phosph_ase_sf"/>
</dbReference>
<accession>A0A0D9NMT0</accession>
<feature type="compositionally biased region" description="Polar residues" evidence="1">
    <location>
        <begin position="544"/>
        <end position="557"/>
    </location>
</feature>
<sequence length="571" mass="62271">MATATPSPPYGPDPFDLGIYTPKNLARGARAALLRDSSPVEITDIGVSPARGRTAQTPSSLLTRMCNAAIAEGQQLDTTVTHEQRSPIDINDAANQLVNEQVDAYNAKLRVFRTFCAHLNEAAKEFTTEPERDFAKRFSSSFLEFWKQTLANTNCTSAPTYSSAIAAKCHRLSDSEPHRLRHPSSSGQQVLQVKTGWAIRAADKHTRDLVVERQAEWADDLGAAAVETSQRWHTYAVDNCPRRLTDLYGNELNYDAAVLNGITIVNVYRRPSYDAALDILLRWSPPERCLVAGDFNAKHYSWQTGRLADRGDDIAAWAAESGLGLLNTADVPTNPHGNTIDLAFSNIDLASAVVEDHLATSSDHFTLSLTIPNVTLAPTGTPGKVRVTSEEELQRFKELVEAGVCSLPAAATTASELDALAESLVNLLHSSTKAAGRPVRKGTRSAPWWTDECAESAAEYRAVRRISPMDFNEEVQAAKKAFQNVVRRAKRQYWRNLIDGFSDSAAVYKAVRRLKSPGAFQPPPLQIDGVVPAIVVPDAPQGRGTRTGSGAETSSVESPKRRRANTNPSSP</sequence>
<feature type="region of interest" description="Disordered" evidence="1">
    <location>
        <begin position="536"/>
        <end position="571"/>
    </location>
</feature>
<evidence type="ECO:0000259" key="2">
    <source>
        <dbReference type="Pfam" id="PF14529"/>
    </source>
</evidence>
<feature type="domain" description="Endonuclease/exonuclease/phosphatase" evidence="2">
    <location>
        <begin position="262"/>
        <end position="365"/>
    </location>
</feature>
<organism evidence="3 4">
    <name type="scientific">Metarhizium anisopliae BRIP 53293</name>
    <dbReference type="NCBI Taxonomy" id="1291518"/>
    <lineage>
        <taxon>Eukaryota</taxon>
        <taxon>Fungi</taxon>
        <taxon>Dikarya</taxon>
        <taxon>Ascomycota</taxon>
        <taxon>Pezizomycotina</taxon>
        <taxon>Sordariomycetes</taxon>
        <taxon>Hypocreomycetidae</taxon>
        <taxon>Hypocreales</taxon>
        <taxon>Clavicipitaceae</taxon>
        <taxon>Metarhizium</taxon>
    </lineage>
</organism>
<evidence type="ECO:0000313" key="4">
    <source>
        <dbReference type="Proteomes" id="UP000054544"/>
    </source>
</evidence>
<reference evidence="4" key="1">
    <citation type="journal article" date="2014" name="BMC Genomics">
        <title>The genome sequence of the biocontrol fungus Metarhizium anisopliae and comparative genomics of Metarhizium species.</title>
        <authorList>
            <person name="Pattemore J.A."/>
            <person name="Hane J.K."/>
            <person name="Williams A.H."/>
            <person name="Wilson B.A."/>
            <person name="Stodart B.J."/>
            <person name="Ash G.J."/>
        </authorList>
    </citation>
    <scope>NUCLEOTIDE SEQUENCE [LARGE SCALE GENOMIC DNA]</scope>
    <source>
        <strain evidence="4">BRIP 53293</strain>
    </source>
</reference>
<dbReference type="EMBL" id="KE384769">
    <property type="protein sequence ID" value="KJK73920.1"/>
    <property type="molecule type" value="Genomic_DNA"/>
</dbReference>
<dbReference type="Gene3D" id="3.60.10.10">
    <property type="entry name" value="Endonuclease/exonuclease/phosphatase"/>
    <property type="match status" value="1"/>
</dbReference>
<dbReference type="InterPro" id="IPR005135">
    <property type="entry name" value="Endo/exonuclease/phosphatase"/>
</dbReference>
<dbReference type="Proteomes" id="UP000054544">
    <property type="component" value="Unassembled WGS sequence"/>
</dbReference>
<dbReference type="GO" id="GO:0003824">
    <property type="term" value="F:catalytic activity"/>
    <property type="evidence" value="ECO:0007669"/>
    <property type="project" value="InterPro"/>
</dbReference>
<evidence type="ECO:0000313" key="3">
    <source>
        <dbReference type="EMBL" id="KJK73920.1"/>
    </source>
</evidence>
<gene>
    <name evidence="3" type="ORF">H634G_10781</name>
</gene>
<proteinExistence type="predicted"/>
<name>A0A0D9NMT0_METAN</name>
<dbReference type="AlphaFoldDB" id="A0A0D9NMT0"/>
<dbReference type="SUPFAM" id="SSF56219">
    <property type="entry name" value="DNase I-like"/>
    <property type="match status" value="1"/>
</dbReference>
<keyword evidence="4" id="KW-1185">Reference proteome</keyword>